<feature type="compositionally biased region" description="Polar residues" evidence="1">
    <location>
        <begin position="96"/>
        <end position="105"/>
    </location>
</feature>
<feature type="compositionally biased region" description="Pro residues" evidence="1">
    <location>
        <begin position="72"/>
        <end position="86"/>
    </location>
</feature>
<dbReference type="WBParaSite" id="nRc.2.0.1.t43430-RA">
    <property type="protein sequence ID" value="nRc.2.0.1.t43430-RA"/>
    <property type="gene ID" value="nRc.2.0.1.g43430"/>
</dbReference>
<name>A0A915KZ17_ROMCU</name>
<evidence type="ECO:0000256" key="1">
    <source>
        <dbReference type="SAM" id="MobiDB-lite"/>
    </source>
</evidence>
<protein>
    <submittedName>
        <fullName evidence="3">Uncharacterized protein</fullName>
    </submittedName>
</protein>
<feature type="compositionally biased region" description="Polar residues" evidence="1">
    <location>
        <begin position="148"/>
        <end position="160"/>
    </location>
</feature>
<dbReference type="AlphaFoldDB" id="A0A915KZ17"/>
<proteinExistence type="predicted"/>
<feature type="compositionally biased region" description="Basic and acidic residues" evidence="1">
    <location>
        <begin position="119"/>
        <end position="138"/>
    </location>
</feature>
<evidence type="ECO:0000313" key="2">
    <source>
        <dbReference type="Proteomes" id="UP000887565"/>
    </source>
</evidence>
<feature type="region of interest" description="Disordered" evidence="1">
    <location>
        <begin position="66"/>
        <end position="170"/>
    </location>
</feature>
<feature type="compositionally biased region" description="Basic and acidic residues" evidence="1">
    <location>
        <begin position="161"/>
        <end position="170"/>
    </location>
</feature>
<organism evidence="2 3">
    <name type="scientific">Romanomermis culicivorax</name>
    <name type="common">Nematode worm</name>
    <dbReference type="NCBI Taxonomy" id="13658"/>
    <lineage>
        <taxon>Eukaryota</taxon>
        <taxon>Metazoa</taxon>
        <taxon>Ecdysozoa</taxon>
        <taxon>Nematoda</taxon>
        <taxon>Enoplea</taxon>
        <taxon>Dorylaimia</taxon>
        <taxon>Mermithida</taxon>
        <taxon>Mermithoidea</taxon>
        <taxon>Mermithidae</taxon>
        <taxon>Romanomermis</taxon>
    </lineage>
</organism>
<keyword evidence="2" id="KW-1185">Reference proteome</keyword>
<sequence length="170" mass="18998">MASAVPALTAYRFPSPPPSMLFPEHHWMDYPDVLKEEIQRILLLRLPPAAPVPQVTQPAPALPQAAVQLPTALPPPVSQPPQPGPLLRPMGPMDVQTPQAPSTSVPALDHHGQPIRKPGHYEHSVKRKQHFQEEAEYRKSHKMHTSDEPCTQQRLPPSTSRTERRKTPSK</sequence>
<evidence type="ECO:0000313" key="3">
    <source>
        <dbReference type="WBParaSite" id="nRc.2.0.1.t43430-RA"/>
    </source>
</evidence>
<accession>A0A915KZ17</accession>
<dbReference type="Proteomes" id="UP000887565">
    <property type="component" value="Unplaced"/>
</dbReference>
<reference evidence="3" key="1">
    <citation type="submission" date="2022-11" db="UniProtKB">
        <authorList>
            <consortium name="WormBaseParasite"/>
        </authorList>
    </citation>
    <scope>IDENTIFICATION</scope>
</reference>